<dbReference type="PANTHER" id="PTHR35910">
    <property type="entry name" value="2EXR DOMAIN-CONTAINING PROTEIN"/>
    <property type="match status" value="1"/>
</dbReference>
<dbReference type="EMBL" id="CAJVRM010000573">
    <property type="protein sequence ID" value="CAG8982152.1"/>
    <property type="molecule type" value="Genomic_DNA"/>
</dbReference>
<dbReference type="InterPro" id="IPR045518">
    <property type="entry name" value="2EXR"/>
</dbReference>
<feature type="domain" description="2EXR" evidence="1">
    <location>
        <begin position="82"/>
        <end position="161"/>
    </location>
</feature>
<dbReference type="OrthoDB" id="3473305at2759"/>
<evidence type="ECO:0000313" key="3">
    <source>
        <dbReference type="Proteomes" id="UP000701801"/>
    </source>
</evidence>
<keyword evidence="3" id="KW-1185">Reference proteome</keyword>
<accession>A0A9N9LYN5</accession>
<reference evidence="2" key="1">
    <citation type="submission" date="2021-07" db="EMBL/GenBank/DDBJ databases">
        <authorList>
            <person name="Durling M."/>
        </authorList>
    </citation>
    <scope>NUCLEOTIDE SEQUENCE</scope>
</reference>
<dbReference type="Proteomes" id="UP000701801">
    <property type="component" value="Unassembled WGS sequence"/>
</dbReference>
<protein>
    <recommendedName>
        <fullName evidence="1">2EXR domain-containing protein</fullName>
    </recommendedName>
</protein>
<gene>
    <name evidence="2" type="ORF">HYALB_00003244</name>
</gene>
<dbReference type="Pfam" id="PF20150">
    <property type="entry name" value="2EXR"/>
    <property type="match status" value="1"/>
</dbReference>
<dbReference type="PANTHER" id="PTHR35910:SF1">
    <property type="entry name" value="2EXR DOMAIN-CONTAINING PROTEIN"/>
    <property type="match status" value="1"/>
</dbReference>
<evidence type="ECO:0000259" key="1">
    <source>
        <dbReference type="Pfam" id="PF20150"/>
    </source>
</evidence>
<dbReference type="AlphaFoldDB" id="A0A9N9LYN5"/>
<proteinExistence type="predicted"/>
<organism evidence="2 3">
    <name type="scientific">Hymenoscyphus albidus</name>
    <dbReference type="NCBI Taxonomy" id="595503"/>
    <lineage>
        <taxon>Eukaryota</taxon>
        <taxon>Fungi</taxon>
        <taxon>Dikarya</taxon>
        <taxon>Ascomycota</taxon>
        <taxon>Pezizomycotina</taxon>
        <taxon>Leotiomycetes</taxon>
        <taxon>Helotiales</taxon>
        <taxon>Helotiaceae</taxon>
        <taxon>Hymenoscyphus</taxon>
    </lineage>
</organism>
<evidence type="ECO:0000313" key="2">
    <source>
        <dbReference type="EMBL" id="CAG8982152.1"/>
    </source>
</evidence>
<sequence length="289" mass="33606">MKLIDFQRTASQPLKRDQALQQDISACIEDLTLDNVDKNSWIYHLPTDKKEELLAFIKSAKSAILKNRNIQQNEEYSRKATFHRLPQLAIELRRHIWGEMIKPSQNPRVHALKFNNRTKTFISNQPVSPLLAICRESRDYYLLNTANGFCFGTGVNYDIDTFHLLEIPDHRREDPEVPNLFQALEFKLIQKLAVTKELFLGVTGAKWLNILGFMQRCHVTVIFDDDRSSGVCWADLDVSFRKLSADEENQLADRSSVRENWLLVRYVLEGKCSLEFACVDKESSIQHWY</sequence>
<name>A0A9N9LYN5_9HELO</name>
<comment type="caution">
    <text evidence="2">The sequence shown here is derived from an EMBL/GenBank/DDBJ whole genome shotgun (WGS) entry which is preliminary data.</text>
</comment>